<protein>
    <submittedName>
        <fullName evidence="5">BlaR1 family beta-lactam sensor/signal transducer</fullName>
    </submittedName>
</protein>
<feature type="transmembrane region" description="Helical" evidence="2">
    <location>
        <begin position="220"/>
        <end position="236"/>
    </location>
</feature>
<feature type="domain" description="Peptidase M56" evidence="4">
    <location>
        <begin position="14"/>
        <end position="307"/>
    </location>
</feature>
<name>A0A917XYV3_9BACI</name>
<dbReference type="Pfam" id="PF00905">
    <property type="entry name" value="Transpeptidase"/>
    <property type="match status" value="1"/>
</dbReference>
<evidence type="ECO:0000256" key="2">
    <source>
        <dbReference type="SAM" id="Phobius"/>
    </source>
</evidence>
<gene>
    <name evidence="5" type="primary">blaR</name>
    <name evidence="5" type="ORF">GCM10007971_24130</name>
</gene>
<dbReference type="InterPro" id="IPR008756">
    <property type="entry name" value="Peptidase_M56"/>
</dbReference>
<dbReference type="Gene3D" id="3.30.2010.10">
    <property type="entry name" value="Metalloproteases ('zincins'), catalytic domain"/>
    <property type="match status" value="1"/>
</dbReference>
<dbReference type="NCBIfam" id="NF000326">
    <property type="entry name" value="blaR1_generic"/>
    <property type="match status" value="1"/>
</dbReference>
<evidence type="ECO:0000313" key="6">
    <source>
        <dbReference type="Proteomes" id="UP000624041"/>
    </source>
</evidence>
<keyword evidence="2" id="KW-1133">Transmembrane helix</keyword>
<feature type="transmembrane region" description="Helical" evidence="2">
    <location>
        <begin position="6"/>
        <end position="23"/>
    </location>
</feature>
<dbReference type="SUPFAM" id="SSF56601">
    <property type="entry name" value="beta-lactamase/transpeptidase-like"/>
    <property type="match status" value="1"/>
</dbReference>
<evidence type="ECO:0000259" key="4">
    <source>
        <dbReference type="Pfam" id="PF05569"/>
    </source>
</evidence>
<comment type="caution">
    <text evidence="5">The sequence shown here is derived from an EMBL/GenBank/DDBJ whole genome shotgun (WGS) entry which is preliminary data.</text>
</comment>
<feature type="transmembrane region" description="Helical" evidence="2">
    <location>
        <begin position="35"/>
        <end position="53"/>
    </location>
</feature>
<dbReference type="PANTHER" id="PTHR34978:SF3">
    <property type="entry name" value="SLR0241 PROTEIN"/>
    <property type="match status" value="1"/>
</dbReference>
<dbReference type="GO" id="GO:0008658">
    <property type="term" value="F:penicillin binding"/>
    <property type="evidence" value="ECO:0007669"/>
    <property type="project" value="InterPro"/>
</dbReference>
<dbReference type="PANTHER" id="PTHR34978">
    <property type="entry name" value="POSSIBLE SENSOR-TRANSDUCER PROTEIN BLAR"/>
    <property type="match status" value="1"/>
</dbReference>
<organism evidence="5 6">
    <name type="scientific">Oceanobacillus indicireducens</name>
    <dbReference type="NCBI Taxonomy" id="1004261"/>
    <lineage>
        <taxon>Bacteria</taxon>
        <taxon>Bacillati</taxon>
        <taxon>Bacillota</taxon>
        <taxon>Bacilli</taxon>
        <taxon>Bacillales</taxon>
        <taxon>Bacillaceae</taxon>
        <taxon>Oceanobacillus</taxon>
    </lineage>
</organism>
<sequence length="596" mass="68850">MFFTNFVISLLLPTFTIIVILLIKKIFQKQLSAKWHYNLWFLLLFALAIPFLPEELLPFDGHFIALDSIESNENRYTIDSGEVEGERENWMKDFSVSVNRSSPDFLINFFVSLWMAGMLFMGILTIKSWYKLKTIKKTTQLIQNKELLLLFEQCKQQLKLTKPFTFNVSVRESPVIKSPLAFGLFKPYIVLPTNLDQWLTTEEIKYILLHELHHLKNKDVLTNYFVIIFQILYWYHPLVWFSLREMRLDREIACDTAVLNSMGGDCAVDYGNTILNFAGKTSKLKNLALANHLNGSKKHIKKRIINIAGFTQESKLLKLKSILIFLMVGIILSCQLPFVSAMASGNDQYKFNHERVTYEDLSTYFKDDEGSFVLYDAQADSYRIYNKNQSTLRVSPNSTYKIYSALFGMEANTITSENSTIKWDGENYPFDSWNRDHNLYTAMANSVNWYFQELDKSMSLDKIQENLKGIHYGNYDVSAGKERYWMESSLKISPVEQVQLLKAFYFNEFGFEEKNVQAVKDSLRIKELDDFHLSGKTGTGMVNGENINGWFIGYVENGANIYFFATNIQNDTDVSGSKAADITLSILNDKGIFKDE</sequence>
<evidence type="ECO:0000256" key="1">
    <source>
        <dbReference type="ARBA" id="ARBA00011075"/>
    </source>
</evidence>
<reference evidence="5" key="1">
    <citation type="journal article" date="2014" name="Int. J. Syst. Evol. Microbiol.">
        <title>Complete genome sequence of Corynebacterium casei LMG S-19264T (=DSM 44701T), isolated from a smear-ripened cheese.</title>
        <authorList>
            <consortium name="US DOE Joint Genome Institute (JGI-PGF)"/>
            <person name="Walter F."/>
            <person name="Albersmeier A."/>
            <person name="Kalinowski J."/>
            <person name="Ruckert C."/>
        </authorList>
    </citation>
    <scope>NUCLEOTIDE SEQUENCE</scope>
    <source>
        <strain evidence="5">JCM 17251</strain>
    </source>
</reference>
<reference evidence="5" key="2">
    <citation type="submission" date="2020-09" db="EMBL/GenBank/DDBJ databases">
        <authorList>
            <person name="Sun Q."/>
            <person name="Ohkuma M."/>
        </authorList>
    </citation>
    <scope>NUCLEOTIDE SEQUENCE</scope>
    <source>
        <strain evidence="5">JCM 17251</strain>
    </source>
</reference>
<proteinExistence type="inferred from homology"/>
<keyword evidence="2" id="KW-0472">Membrane</keyword>
<dbReference type="Gene3D" id="3.40.710.10">
    <property type="entry name" value="DD-peptidase/beta-lactamase superfamily"/>
    <property type="match status" value="1"/>
</dbReference>
<keyword evidence="6" id="KW-1185">Reference proteome</keyword>
<dbReference type="Pfam" id="PF05569">
    <property type="entry name" value="Peptidase_M56"/>
    <property type="match status" value="1"/>
</dbReference>
<evidence type="ECO:0000259" key="3">
    <source>
        <dbReference type="Pfam" id="PF00905"/>
    </source>
</evidence>
<dbReference type="Proteomes" id="UP000624041">
    <property type="component" value="Unassembled WGS sequence"/>
</dbReference>
<dbReference type="AlphaFoldDB" id="A0A917XYV3"/>
<dbReference type="InterPro" id="IPR052173">
    <property type="entry name" value="Beta-lactam_resp_regulator"/>
</dbReference>
<comment type="similarity">
    <text evidence="1">Belongs to the peptidase M56 family.</text>
</comment>
<accession>A0A917XYV3</accession>
<dbReference type="InterPro" id="IPR012338">
    <property type="entry name" value="Beta-lactam/transpept-like"/>
</dbReference>
<evidence type="ECO:0000313" key="5">
    <source>
        <dbReference type="EMBL" id="GGN60200.1"/>
    </source>
</evidence>
<dbReference type="CDD" id="cd07341">
    <property type="entry name" value="M56_BlaR1_MecR1_like"/>
    <property type="match status" value="1"/>
</dbReference>
<dbReference type="InterPro" id="IPR001460">
    <property type="entry name" value="PCN-bd_Tpept"/>
</dbReference>
<feature type="domain" description="Penicillin-binding protein transpeptidase" evidence="3">
    <location>
        <begin position="373"/>
        <end position="586"/>
    </location>
</feature>
<keyword evidence="2" id="KW-0812">Transmembrane</keyword>
<feature type="transmembrane region" description="Helical" evidence="2">
    <location>
        <begin position="105"/>
        <end position="126"/>
    </location>
</feature>
<dbReference type="EMBL" id="BMOS01000016">
    <property type="protein sequence ID" value="GGN60200.1"/>
    <property type="molecule type" value="Genomic_DNA"/>
</dbReference>
<dbReference type="RefSeq" id="WP_188857704.1">
    <property type="nucleotide sequence ID" value="NZ_BMOS01000016.1"/>
</dbReference>